<dbReference type="RefSeq" id="WP_021759267.1">
    <property type="nucleotide sequence ID" value="NC_022444.1"/>
</dbReference>
<keyword evidence="2" id="KW-1185">Reference proteome</keyword>
<dbReference type="PANTHER" id="PTHR36529:SF1">
    <property type="entry name" value="GLYCOSYLTRANSFERASE"/>
    <property type="match status" value="1"/>
</dbReference>
<name>T2G7Q7_MEGG1</name>
<evidence type="ECO:0008006" key="3">
    <source>
        <dbReference type="Google" id="ProtNLM"/>
    </source>
</evidence>
<dbReference type="EMBL" id="CP006585">
    <property type="protein sequence ID" value="AGW12600.1"/>
    <property type="molecule type" value="Genomic_DNA"/>
</dbReference>
<reference evidence="1 2" key="1">
    <citation type="journal article" date="2013" name="J. Bacteriol.">
        <title>Roles of HynAB and Ech, the only two hydrogenases found in the model sulfate reducer Desulfovibrio gigas.</title>
        <authorList>
            <person name="Morais-Silva F.O."/>
            <person name="Santos C.I."/>
            <person name="Rodrigues R."/>
            <person name="Pereira I.A."/>
            <person name="Rodrigues-Pousada C."/>
        </authorList>
    </citation>
    <scope>NUCLEOTIDE SEQUENCE [LARGE SCALE GENOMIC DNA]</scope>
    <source>
        <strain evidence="2">ATCC 19364 / DSM 1382 / NCIMB 9332 / VKM B-1759</strain>
    </source>
</reference>
<evidence type="ECO:0000313" key="1">
    <source>
        <dbReference type="EMBL" id="AGW12600.1"/>
    </source>
</evidence>
<accession>T2G7Q7</accession>
<organism evidence="1 2">
    <name type="scientific">Megalodesulfovibrio gigas (strain ATCC 19364 / DSM 1382 / NCIMB 9332 / VKM B-1759)</name>
    <name type="common">Desulfovibrio gigas</name>
    <dbReference type="NCBI Taxonomy" id="1121448"/>
    <lineage>
        <taxon>Bacteria</taxon>
        <taxon>Pseudomonadati</taxon>
        <taxon>Thermodesulfobacteriota</taxon>
        <taxon>Desulfovibrionia</taxon>
        <taxon>Desulfovibrionales</taxon>
        <taxon>Desulfovibrionaceae</taxon>
        <taxon>Megalodesulfovibrio</taxon>
    </lineage>
</organism>
<dbReference type="Gene3D" id="3.90.550.10">
    <property type="entry name" value="Spore Coat Polysaccharide Biosynthesis Protein SpsA, Chain A"/>
    <property type="match status" value="1"/>
</dbReference>
<proteinExistence type="predicted"/>
<dbReference type="KEGG" id="dgg:DGI_0696"/>
<dbReference type="InterPro" id="IPR029044">
    <property type="entry name" value="Nucleotide-diphossugar_trans"/>
</dbReference>
<dbReference type="OrthoDB" id="9798250at2"/>
<dbReference type="InterPro" id="IPR018641">
    <property type="entry name" value="Trfase_1_rSAM/seldom-assoc"/>
</dbReference>
<evidence type="ECO:0000313" key="2">
    <source>
        <dbReference type="Proteomes" id="UP000016587"/>
    </source>
</evidence>
<dbReference type="NCBIfam" id="TIGR04282">
    <property type="entry name" value="glyco_like_cofC"/>
    <property type="match status" value="1"/>
</dbReference>
<dbReference type="HOGENOM" id="CLU_075662_2_0_7"/>
<dbReference type="Proteomes" id="UP000016587">
    <property type="component" value="Chromosome"/>
</dbReference>
<sequence>MTHQDNTLLLFARLPRAGAVKTRLAAGLADHMDPAAAQALTLALHTAFVEDLLEAMATVPAALQLWLDPADLSEPEALAQARHWLGQDLDIRLQPPGDLGQRMAHAFETAFAQGAQRAVLLGSDVPDYPAKVIGGAFEVLHRVDAIIGPSMDGGYYAIGFSKEAYTPAVFANKHWGTNGVCKATVADLQAARRELLQMPEWNDVDELKDLNILYRTNKQSSFNKSKTYALLKPHEALLKTLNMDLPAMEDVIGPDHVLARLRSLAAKD</sequence>
<dbReference type="AlphaFoldDB" id="T2G7Q7"/>
<gene>
    <name evidence="1" type="ORF">DGI_0696</name>
</gene>
<dbReference type="PANTHER" id="PTHR36529">
    <property type="entry name" value="SLL1095 PROTEIN"/>
    <property type="match status" value="1"/>
</dbReference>
<dbReference type="eggNOG" id="COG3222">
    <property type="taxonomic scope" value="Bacteria"/>
</dbReference>
<dbReference type="PATRIC" id="fig|1121448.10.peg.703"/>
<protein>
    <recommendedName>
        <fullName evidence="3">Glycosyltransferase</fullName>
    </recommendedName>
</protein>
<dbReference type="STRING" id="1121448.DGI_0696"/>
<reference evidence="2" key="2">
    <citation type="submission" date="2013-07" db="EMBL/GenBank/DDBJ databases">
        <authorList>
            <person name="Morais-Silva F.O."/>
            <person name="Rezende A.M."/>
            <person name="Pimentel C."/>
            <person name="Resende D.M."/>
            <person name="Santos C.I."/>
            <person name="Clemente C."/>
            <person name="de Oliveira L.M."/>
            <person name="da Silva S.M."/>
            <person name="Costa D.A."/>
            <person name="Varela-Raposo A."/>
            <person name="Horacio E.C.A."/>
            <person name="Matos M."/>
            <person name="Flores O."/>
            <person name="Ruiz J.C."/>
            <person name="Rodrigues-Pousada C."/>
        </authorList>
    </citation>
    <scope>NUCLEOTIDE SEQUENCE [LARGE SCALE GENOMIC DNA]</scope>
    <source>
        <strain evidence="2">ATCC 19364 / DSM 1382 / NCIMB 9332 / VKM B-1759</strain>
    </source>
</reference>
<dbReference type="Pfam" id="PF09837">
    <property type="entry name" value="DUF2064"/>
    <property type="match status" value="1"/>
</dbReference>
<dbReference type="SUPFAM" id="SSF53448">
    <property type="entry name" value="Nucleotide-diphospho-sugar transferases"/>
    <property type="match status" value="1"/>
</dbReference>